<feature type="region of interest" description="Disordered" evidence="1">
    <location>
        <begin position="221"/>
        <end position="249"/>
    </location>
</feature>
<evidence type="ECO:0000256" key="1">
    <source>
        <dbReference type="SAM" id="MobiDB-lite"/>
    </source>
</evidence>
<protein>
    <submittedName>
        <fullName evidence="2">Uncharacterized protein</fullName>
    </submittedName>
</protein>
<gene>
    <name evidence="2" type="ORF">FHP25_20910</name>
</gene>
<comment type="caution">
    <text evidence="2">The sequence shown here is derived from an EMBL/GenBank/DDBJ whole genome shotgun (WGS) entry which is preliminary data.</text>
</comment>
<sequence>MARDVILVPRGGSPTTDAAVRRNPAPSNRNELAREWADQYVAAIPDVRGSADVGGSSSWQGLASALTTRIISDLAPSATLCFLGGPQMSCTPVPGVSLVTRTVALCSPNITLDPEIVFYNTRAASGPQQGKSLREVDDDAIARGSAGPAQLRRDKRKAYDDIGAALAGKILAVELLPIEAVVEMSIARQLCADWRVMVGGYKKPLALDRIDGRTRLFFQGDAPDNFQSRTPGTGRPGFLGSNSTKAETDVPPFDQSSAFLLRLDPNGTVTQIVG</sequence>
<evidence type="ECO:0000313" key="2">
    <source>
        <dbReference type="EMBL" id="TXL73399.1"/>
    </source>
</evidence>
<name>A0A5C8PJ35_9HYPH</name>
<reference evidence="2 3" key="1">
    <citation type="submission" date="2019-06" db="EMBL/GenBank/DDBJ databases">
        <title>New taxonomy in bacterial strain CC-CFT640, isolated from vineyard.</title>
        <authorList>
            <person name="Lin S.-Y."/>
            <person name="Tsai C.-F."/>
            <person name="Young C.-C."/>
        </authorList>
    </citation>
    <scope>NUCLEOTIDE SEQUENCE [LARGE SCALE GENOMIC DNA]</scope>
    <source>
        <strain evidence="2 3">CC-CFT640</strain>
    </source>
</reference>
<proteinExistence type="predicted"/>
<dbReference type="RefSeq" id="WP_147848921.1">
    <property type="nucleotide sequence ID" value="NZ_VDUZ01000025.1"/>
</dbReference>
<organism evidence="2 3">
    <name type="scientific">Vineibacter terrae</name>
    <dbReference type="NCBI Taxonomy" id="2586908"/>
    <lineage>
        <taxon>Bacteria</taxon>
        <taxon>Pseudomonadati</taxon>
        <taxon>Pseudomonadota</taxon>
        <taxon>Alphaproteobacteria</taxon>
        <taxon>Hyphomicrobiales</taxon>
        <taxon>Vineibacter</taxon>
    </lineage>
</organism>
<keyword evidence="3" id="KW-1185">Reference proteome</keyword>
<evidence type="ECO:0000313" key="3">
    <source>
        <dbReference type="Proteomes" id="UP000321638"/>
    </source>
</evidence>
<accession>A0A5C8PJ35</accession>
<dbReference type="EMBL" id="VDUZ01000025">
    <property type="protein sequence ID" value="TXL73399.1"/>
    <property type="molecule type" value="Genomic_DNA"/>
</dbReference>
<dbReference type="AlphaFoldDB" id="A0A5C8PJ35"/>
<dbReference type="Proteomes" id="UP000321638">
    <property type="component" value="Unassembled WGS sequence"/>
</dbReference>